<accession>A0A7J6QTK6</accession>
<dbReference type="AlphaFoldDB" id="A0A7J6QTK6"/>
<gene>
    <name evidence="2" type="ORF">FOZ62_015180</name>
</gene>
<feature type="non-terminal residue" evidence="2">
    <location>
        <position position="1"/>
    </location>
</feature>
<organism evidence="2 3">
    <name type="scientific">Perkinsus olseni</name>
    <name type="common">Perkinsus atlanticus</name>
    <dbReference type="NCBI Taxonomy" id="32597"/>
    <lineage>
        <taxon>Eukaryota</taxon>
        <taxon>Sar</taxon>
        <taxon>Alveolata</taxon>
        <taxon>Perkinsozoa</taxon>
        <taxon>Perkinsea</taxon>
        <taxon>Perkinsida</taxon>
        <taxon>Perkinsidae</taxon>
        <taxon>Perkinsus</taxon>
    </lineage>
</organism>
<dbReference type="SUPFAM" id="SSF56219">
    <property type="entry name" value="DNase I-like"/>
    <property type="match status" value="1"/>
</dbReference>
<name>A0A7J6QTK6_PEROL</name>
<dbReference type="GO" id="GO:0003824">
    <property type="term" value="F:catalytic activity"/>
    <property type="evidence" value="ECO:0007669"/>
    <property type="project" value="InterPro"/>
</dbReference>
<dbReference type="EMBL" id="JABANM010027129">
    <property type="protein sequence ID" value="KAF4711815.1"/>
    <property type="molecule type" value="Genomic_DNA"/>
</dbReference>
<evidence type="ECO:0000313" key="3">
    <source>
        <dbReference type="Proteomes" id="UP000574390"/>
    </source>
</evidence>
<dbReference type="Gene3D" id="3.60.10.10">
    <property type="entry name" value="Endonuclease/exonuclease/phosphatase"/>
    <property type="match status" value="1"/>
</dbReference>
<proteinExistence type="predicted"/>
<dbReference type="InterPro" id="IPR005135">
    <property type="entry name" value="Endo/exonuclease/phosphatase"/>
</dbReference>
<dbReference type="Proteomes" id="UP000574390">
    <property type="component" value="Unassembled WGS sequence"/>
</dbReference>
<evidence type="ECO:0000259" key="1">
    <source>
        <dbReference type="Pfam" id="PF14529"/>
    </source>
</evidence>
<feature type="domain" description="Endonuclease/exonuclease/phosphatase" evidence="1">
    <location>
        <begin position="110"/>
        <end position="226"/>
    </location>
</feature>
<protein>
    <recommendedName>
        <fullName evidence="1">Endonuclease/exonuclease/phosphatase domain-containing protein</fullName>
    </recommendedName>
</protein>
<feature type="non-terminal residue" evidence="2">
    <location>
        <position position="231"/>
    </location>
</feature>
<sequence>AILAKANEMGHCNIRINQINMGRSTVVFQEAIDSLDADIIAIQEPPKLAQCRRILDTAKGDWVLISAQSPSRTAILVKKSVPYRAVRGLVDSRDWVMIDIPCKGTRYSAIRLISGYCPSDGRITMEQCLAGLSDFIDGHHVILCCDSNAWNNSWGTPPNGGSYQRRRGQVLEEWADGLNLQLLNDPDSPPTFRSHRTASDGSEITSHIDVTLCSERLSRDIGWWKVDWSHR</sequence>
<dbReference type="InterPro" id="IPR036691">
    <property type="entry name" value="Endo/exonu/phosph_ase_sf"/>
</dbReference>
<comment type="caution">
    <text evidence="2">The sequence shown here is derived from an EMBL/GenBank/DDBJ whole genome shotgun (WGS) entry which is preliminary data.</text>
</comment>
<evidence type="ECO:0000313" key="2">
    <source>
        <dbReference type="EMBL" id="KAF4711815.1"/>
    </source>
</evidence>
<dbReference type="Pfam" id="PF14529">
    <property type="entry name" value="Exo_endo_phos_2"/>
    <property type="match status" value="1"/>
</dbReference>
<reference evidence="2 3" key="1">
    <citation type="submission" date="2020-04" db="EMBL/GenBank/DDBJ databases">
        <title>Perkinsus olseni comparative genomics.</title>
        <authorList>
            <person name="Bogema D.R."/>
        </authorList>
    </citation>
    <scope>NUCLEOTIDE SEQUENCE [LARGE SCALE GENOMIC DNA]</scope>
    <source>
        <strain evidence="2">ATCC PRA-205</strain>
    </source>
</reference>